<protein>
    <submittedName>
        <fullName evidence="5">ABC transporter ATP-binding protein</fullName>
    </submittedName>
</protein>
<dbReference type="EMBL" id="VCNI01000002">
    <property type="protein sequence ID" value="TMU55190.1"/>
    <property type="molecule type" value="Genomic_DNA"/>
</dbReference>
<name>A0ABY2WKN8_9FLAO</name>
<dbReference type="SMART" id="SM00382">
    <property type="entry name" value="AAA"/>
    <property type="match status" value="1"/>
</dbReference>
<dbReference type="InterPro" id="IPR050093">
    <property type="entry name" value="ABC_SmlMolc_Importer"/>
</dbReference>
<dbReference type="PANTHER" id="PTHR42781:SF4">
    <property type="entry name" value="SPERMIDINE_PUTRESCINE IMPORT ATP-BINDING PROTEIN POTA"/>
    <property type="match status" value="1"/>
</dbReference>
<comment type="caution">
    <text evidence="5">The sequence shown here is derived from an EMBL/GenBank/DDBJ whole genome shotgun (WGS) entry which is preliminary data.</text>
</comment>
<evidence type="ECO:0000313" key="5">
    <source>
        <dbReference type="EMBL" id="TMU55190.1"/>
    </source>
</evidence>
<accession>A0ABY2WKN8</accession>
<feature type="domain" description="ABC transporter" evidence="4">
    <location>
        <begin position="2"/>
        <end position="234"/>
    </location>
</feature>
<proteinExistence type="predicted"/>
<keyword evidence="3 5" id="KW-0067">ATP-binding</keyword>
<dbReference type="PANTHER" id="PTHR42781">
    <property type="entry name" value="SPERMIDINE/PUTRESCINE IMPORT ATP-BINDING PROTEIN POTA"/>
    <property type="match status" value="1"/>
</dbReference>
<dbReference type="InterPro" id="IPR027417">
    <property type="entry name" value="P-loop_NTPase"/>
</dbReference>
<dbReference type="PROSITE" id="PS00211">
    <property type="entry name" value="ABC_TRANSPORTER_1"/>
    <property type="match status" value="1"/>
</dbReference>
<evidence type="ECO:0000259" key="4">
    <source>
        <dbReference type="PROSITE" id="PS50893"/>
    </source>
</evidence>
<reference evidence="5 6" key="1">
    <citation type="submission" date="2019-05" db="EMBL/GenBank/DDBJ databases">
        <title>Flagellimonas sp. AsT0115, sp. nov., isolated from a marine red algae, Asparagopsis taxiformis.</title>
        <authorList>
            <person name="Kim J."/>
            <person name="Jeong S.E."/>
            <person name="Jeon C.O."/>
        </authorList>
    </citation>
    <scope>NUCLEOTIDE SEQUENCE [LARGE SCALE GENOMIC DNA]</scope>
    <source>
        <strain evidence="5 6">AsT0115</strain>
    </source>
</reference>
<dbReference type="Pfam" id="PF00005">
    <property type="entry name" value="ABC_tran"/>
    <property type="match status" value="1"/>
</dbReference>
<dbReference type="InterPro" id="IPR003439">
    <property type="entry name" value="ABC_transporter-like_ATP-bd"/>
</dbReference>
<dbReference type="SUPFAM" id="SSF52540">
    <property type="entry name" value="P-loop containing nucleoside triphosphate hydrolases"/>
    <property type="match status" value="1"/>
</dbReference>
<organism evidence="5 6">
    <name type="scientific">Flagellimonas algicola</name>
    <dbReference type="NCBI Taxonomy" id="2583815"/>
    <lineage>
        <taxon>Bacteria</taxon>
        <taxon>Pseudomonadati</taxon>
        <taxon>Bacteroidota</taxon>
        <taxon>Flavobacteriia</taxon>
        <taxon>Flavobacteriales</taxon>
        <taxon>Flavobacteriaceae</taxon>
        <taxon>Flagellimonas</taxon>
    </lineage>
</organism>
<dbReference type="Proteomes" id="UP000751614">
    <property type="component" value="Unassembled WGS sequence"/>
</dbReference>
<dbReference type="InterPro" id="IPR017871">
    <property type="entry name" value="ABC_transporter-like_CS"/>
</dbReference>
<evidence type="ECO:0000256" key="1">
    <source>
        <dbReference type="ARBA" id="ARBA00022448"/>
    </source>
</evidence>
<evidence type="ECO:0000256" key="3">
    <source>
        <dbReference type="ARBA" id="ARBA00022840"/>
    </source>
</evidence>
<evidence type="ECO:0000313" key="6">
    <source>
        <dbReference type="Proteomes" id="UP000751614"/>
    </source>
</evidence>
<evidence type="ECO:0000256" key="2">
    <source>
        <dbReference type="ARBA" id="ARBA00022741"/>
    </source>
</evidence>
<dbReference type="RefSeq" id="WP_138837089.1">
    <property type="nucleotide sequence ID" value="NZ_VCNI01000002.1"/>
</dbReference>
<gene>
    <name evidence="5" type="ORF">FGG15_13485</name>
</gene>
<keyword evidence="6" id="KW-1185">Reference proteome</keyword>
<keyword evidence="1" id="KW-0813">Transport</keyword>
<sequence length="336" mass="37828">MLSVQIDAFSYQNEATLKDISFEVDKGEHMALIGESGSGKSTLLKIIYGLLHIENGHVLWGNKQALGPNFNLVPGESYMKYLAQDFDLMPFTTVAENIGQHLSVFDKENHTARIQELLLLIELEDFAKTKVKNLSGGQQQRVALARVLAQEPELLLLDEPFGHIDNFKRNSLRRNLFPYLKEKGITVLTASHDPNDVLPYADRTIVLENGKIIANQKTKKLYQNPPNYYTASLFGEVNEVPIRMLKSYAAIDKSVLVYPHEFQVSETSGLKVVVTNSFFKGSHYLNECEEAQGIVLYFNSQKKLKQGEAVFLNVSLETINSRLQVEQGTDSERTSV</sequence>
<dbReference type="InterPro" id="IPR003593">
    <property type="entry name" value="AAA+_ATPase"/>
</dbReference>
<dbReference type="Gene3D" id="3.40.50.300">
    <property type="entry name" value="P-loop containing nucleotide triphosphate hydrolases"/>
    <property type="match status" value="1"/>
</dbReference>
<dbReference type="GO" id="GO:0005524">
    <property type="term" value="F:ATP binding"/>
    <property type="evidence" value="ECO:0007669"/>
    <property type="project" value="UniProtKB-KW"/>
</dbReference>
<keyword evidence="2" id="KW-0547">Nucleotide-binding</keyword>
<dbReference type="PROSITE" id="PS50893">
    <property type="entry name" value="ABC_TRANSPORTER_2"/>
    <property type="match status" value="1"/>
</dbReference>